<dbReference type="Proteomes" id="UP000683360">
    <property type="component" value="Unassembled WGS sequence"/>
</dbReference>
<comment type="caution">
    <text evidence="2">The sequence shown here is derived from an EMBL/GenBank/DDBJ whole genome shotgun (WGS) entry which is preliminary data.</text>
</comment>
<evidence type="ECO:0000313" key="2">
    <source>
        <dbReference type="EMBL" id="CAG2188235.1"/>
    </source>
</evidence>
<gene>
    <name evidence="2" type="ORF">MEDL_3673</name>
</gene>
<accession>A0A8S3PWW5</accession>
<protein>
    <recommendedName>
        <fullName evidence="1">PiggyBac transposable element-derived protein domain-containing protein</fullName>
    </recommendedName>
</protein>
<dbReference type="InterPro" id="IPR029526">
    <property type="entry name" value="PGBD"/>
</dbReference>
<sequence length="167" mass="19812">MAGVNANPTPWFRVLPPEEDEEPEFDINQRGPIRMPDANSPPIAYVNDMCNTARHYIGRKSRKLRWRRNGNLTMFEFKGFLSVLFNMGLIRKVSISEYWNTKSVSQSTPWFRCMFSRNRFQNILKFLGLVCDNRLPTRNNQNYRPAQRFQQLYRFCKPQMSVLLLPK</sequence>
<feature type="domain" description="PiggyBac transposable element-derived protein" evidence="1">
    <location>
        <begin position="50"/>
        <end position="161"/>
    </location>
</feature>
<dbReference type="AlphaFoldDB" id="A0A8S3PWW5"/>
<dbReference type="OrthoDB" id="6073352at2759"/>
<dbReference type="EMBL" id="CAJPWZ010000205">
    <property type="protein sequence ID" value="CAG2188235.1"/>
    <property type="molecule type" value="Genomic_DNA"/>
</dbReference>
<name>A0A8S3PWW5_MYTED</name>
<dbReference type="PANTHER" id="PTHR46599:SF3">
    <property type="entry name" value="PIGGYBAC TRANSPOSABLE ELEMENT-DERIVED PROTEIN 4"/>
    <property type="match status" value="1"/>
</dbReference>
<keyword evidence="3" id="KW-1185">Reference proteome</keyword>
<evidence type="ECO:0000259" key="1">
    <source>
        <dbReference type="Pfam" id="PF13843"/>
    </source>
</evidence>
<proteinExistence type="predicted"/>
<organism evidence="2 3">
    <name type="scientific">Mytilus edulis</name>
    <name type="common">Blue mussel</name>
    <dbReference type="NCBI Taxonomy" id="6550"/>
    <lineage>
        <taxon>Eukaryota</taxon>
        <taxon>Metazoa</taxon>
        <taxon>Spiralia</taxon>
        <taxon>Lophotrochozoa</taxon>
        <taxon>Mollusca</taxon>
        <taxon>Bivalvia</taxon>
        <taxon>Autobranchia</taxon>
        <taxon>Pteriomorphia</taxon>
        <taxon>Mytilida</taxon>
        <taxon>Mytiloidea</taxon>
        <taxon>Mytilidae</taxon>
        <taxon>Mytilinae</taxon>
        <taxon>Mytilus</taxon>
    </lineage>
</organism>
<dbReference type="Pfam" id="PF13843">
    <property type="entry name" value="DDE_Tnp_1_7"/>
    <property type="match status" value="1"/>
</dbReference>
<dbReference type="PANTHER" id="PTHR46599">
    <property type="entry name" value="PIGGYBAC TRANSPOSABLE ELEMENT-DERIVED PROTEIN 4"/>
    <property type="match status" value="1"/>
</dbReference>
<evidence type="ECO:0000313" key="3">
    <source>
        <dbReference type="Proteomes" id="UP000683360"/>
    </source>
</evidence>
<reference evidence="2" key="1">
    <citation type="submission" date="2021-03" db="EMBL/GenBank/DDBJ databases">
        <authorList>
            <person name="Bekaert M."/>
        </authorList>
    </citation>
    <scope>NUCLEOTIDE SEQUENCE</scope>
</reference>